<feature type="compositionally biased region" description="Low complexity" evidence="1">
    <location>
        <begin position="52"/>
        <end position="68"/>
    </location>
</feature>
<accession>A0A7R9ZPU1</accession>
<feature type="chain" id="PRO_5031192007" description="Peptidase M14 carboxypeptidase A domain-containing protein" evidence="2">
    <location>
        <begin position="22"/>
        <end position="373"/>
    </location>
</feature>
<organism evidence="3">
    <name type="scientific">Craspedostauros australis</name>
    <dbReference type="NCBI Taxonomy" id="1486917"/>
    <lineage>
        <taxon>Eukaryota</taxon>
        <taxon>Sar</taxon>
        <taxon>Stramenopiles</taxon>
        <taxon>Ochrophyta</taxon>
        <taxon>Bacillariophyta</taxon>
        <taxon>Bacillariophyceae</taxon>
        <taxon>Bacillariophycidae</taxon>
        <taxon>Naviculales</taxon>
        <taxon>Naviculaceae</taxon>
        <taxon>Craspedostauros</taxon>
    </lineage>
</organism>
<keyword evidence="2" id="KW-0732">Signal</keyword>
<sequence length="373" mass="39959">MKLGNSLALVVGVALAQTGSAFVARPIHSSRASADAVLLRESSPSNDKDGDAVATVVTSSSSSTNTATNPPPTPTSNDQFLSQETFGGYTVKQRLREEVESPFRKVRFLFFAGSTGSALTALYFSALSTVKAAVGGYSDAPPLQEALTNDAINIGAAIVCGVLAYRDYQAGQANLERIARGGKLASLVVEPAASEKRMMVELKQYRRKSRVLICAGGKDYIRRLALSLTSDQLADENSFAESLVQSDVVVVPLLLNADGASVTEDATKQFWNEQVEPASDDDRNFDISRADPVVAFPKGARFWSEYIESEVETADGQGFNVLEKGITLTVKKNGRILRRATGLPPWGELIATMEVMDGSRFGMPGDSERYGGP</sequence>
<feature type="signal peptide" evidence="2">
    <location>
        <begin position="1"/>
        <end position="21"/>
    </location>
</feature>
<evidence type="ECO:0008006" key="4">
    <source>
        <dbReference type="Google" id="ProtNLM"/>
    </source>
</evidence>
<dbReference type="PANTHER" id="PTHR35498:SF1">
    <property type="entry name" value="LOW PSII ACCUMULATION-LIKE PROTEIN"/>
    <property type="match status" value="1"/>
</dbReference>
<dbReference type="Pfam" id="PF11998">
    <property type="entry name" value="DUF3493"/>
    <property type="match status" value="1"/>
</dbReference>
<dbReference type="AlphaFoldDB" id="A0A7R9ZPU1"/>
<reference evidence="3" key="1">
    <citation type="submission" date="2021-01" db="EMBL/GenBank/DDBJ databases">
        <authorList>
            <person name="Corre E."/>
            <person name="Pelletier E."/>
            <person name="Niang G."/>
            <person name="Scheremetjew M."/>
            <person name="Finn R."/>
            <person name="Kale V."/>
            <person name="Holt S."/>
            <person name="Cochrane G."/>
            <person name="Meng A."/>
            <person name="Brown T."/>
            <person name="Cohen L."/>
        </authorList>
    </citation>
    <scope>NUCLEOTIDE SEQUENCE</scope>
    <source>
        <strain evidence="3">CCMP3328</strain>
    </source>
</reference>
<evidence type="ECO:0000256" key="2">
    <source>
        <dbReference type="SAM" id="SignalP"/>
    </source>
</evidence>
<evidence type="ECO:0000313" key="3">
    <source>
        <dbReference type="EMBL" id="CAD8339881.1"/>
    </source>
</evidence>
<name>A0A7R9ZPU1_9STRA</name>
<dbReference type="PANTHER" id="PTHR35498">
    <property type="entry name" value="PROTEIN LOW PSII ACCUMULATION 1, CHLOROPLASTIC"/>
    <property type="match status" value="1"/>
</dbReference>
<evidence type="ECO:0000256" key="1">
    <source>
        <dbReference type="SAM" id="MobiDB-lite"/>
    </source>
</evidence>
<protein>
    <recommendedName>
        <fullName evidence="4">Peptidase M14 carboxypeptidase A domain-containing protein</fullName>
    </recommendedName>
</protein>
<feature type="region of interest" description="Disordered" evidence="1">
    <location>
        <begin position="39"/>
        <end position="77"/>
    </location>
</feature>
<gene>
    <name evidence="3" type="ORF">CAUS1442_LOCUS12014</name>
</gene>
<proteinExistence type="predicted"/>
<dbReference type="EMBL" id="HBEF01019485">
    <property type="protein sequence ID" value="CAD8339881.1"/>
    <property type="molecule type" value="Transcribed_RNA"/>
</dbReference>
<dbReference type="InterPro" id="IPR021883">
    <property type="entry name" value="LPA1-like"/>
</dbReference>